<feature type="domain" description="Bacterial alpha-L-rhamnosidase N-terminal" evidence="5">
    <location>
        <begin position="174"/>
        <end position="346"/>
    </location>
</feature>
<keyword evidence="9" id="KW-1185">Reference proteome</keyword>
<proteinExistence type="predicted"/>
<evidence type="ECO:0000313" key="9">
    <source>
        <dbReference type="Proteomes" id="UP000475214"/>
    </source>
</evidence>
<dbReference type="Gene3D" id="2.60.120.260">
    <property type="entry name" value="Galactose-binding domain-like"/>
    <property type="match status" value="2"/>
</dbReference>
<dbReference type="InterPro" id="IPR035398">
    <property type="entry name" value="Bac_rhamnosid_C"/>
</dbReference>
<evidence type="ECO:0000259" key="6">
    <source>
        <dbReference type="Pfam" id="PF17389"/>
    </source>
</evidence>
<dbReference type="Proteomes" id="UP000475214">
    <property type="component" value="Unassembled WGS sequence"/>
</dbReference>
<dbReference type="InterPro" id="IPR008902">
    <property type="entry name" value="Rhamnosid_concanavalin"/>
</dbReference>
<dbReference type="InterPro" id="IPR008928">
    <property type="entry name" value="6-hairpin_glycosidase_sf"/>
</dbReference>
<dbReference type="GO" id="GO:0005975">
    <property type="term" value="P:carbohydrate metabolic process"/>
    <property type="evidence" value="ECO:0007669"/>
    <property type="project" value="InterPro"/>
</dbReference>
<sequence>MVRSNETHPESFHASAPFPLFGSGSGGSALLVTDVRFEHHREAMGIGEDMPRVSWKTVTDIVGWRQAAYEIEMAWPGGIREPWSSGRIGSDESVLVPWPATRLDSRERRQVRVRVWGEGDAEPSLWSEWSSVEAGLLRPADWTAQLISPGWDADSSVPQPAALFRHEFSVTSPVESARLYVTAHGVVEMEINRTAVSDDVLTPGWTSYHHRLRYHTYDVTDLLREGPNAIGACVGEGWYRGRLAWGEGKRNVYGDRAGLIAQLEIRYADRRVMAVGTDSRWQCGQGPIVSSEIYDGESYDARLERPGWSAPDHVAADPAAWSPARVLPFDASTLVAPVGPPIRRTQEIAPVEILTSPSGKTIVDFGQNLVGRVRIRVAGEAGRQITIRHAEVLEGGELGVRPLRSARATDRYILRGGGTEEWEPRFTFHGFRYAEIDGWPGRLAPDDIRAVVCHTDMERTGWFEASEPELEKLHENVVWSMRGNFVDIPTDCPQRDERLGWTGDIQVFAPTGSFIYDCAGTLTSWLRDLACEQLAARDRMPPLVVPNVLNTKLDAAAWGDAAVIVPWVLYERYGDVEILRAQMESMRAWVDGVAAKAGDRAIWDSDWQFGDWLDPSAPPDDPAAAQTDTGLVATAYLARSAEIVGRAAELIGDGETAGEYAALAARVREAFNDEYVTPTGRMAADSQTAFALALEFGLLQKPEQRERAGRRLADLVHDNHYRIGTGFVGTPLIADALCSVGETQLAYRMLLERSCPSFLYPVTMGATTIWERWDSMLPDGSINPGSMTSFNHYALGAVADWLHRTVAGLAPGAPGYRRVVVRPQPGGTVTHAGATHETPYGRARVAWRAEGDELTVDVAVPPNCTASVYLPGTDDPAEVGSGEHRFRTTYPRPEYPPKPRIVRPAIEEV</sequence>
<dbReference type="Pfam" id="PF25788">
    <property type="entry name" value="Ig_Rha78A_N"/>
    <property type="match status" value="1"/>
</dbReference>
<feature type="domain" description="Alpha-L-rhamnosidase six-hairpin glycosidase" evidence="6">
    <location>
        <begin position="458"/>
        <end position="806"/>
    </location>
</feature>
<dbReference type="Gene3D" id="2.60.40.10">
    <property type="entry name" value="Immunoglobulins"/>
    <property type="match status" value="1"/>
</dbReference>
<evidence type="ECO:0000256" key="2">
    <source>
        <dbReference type="ARBA" id="ARBA00012652"/>
    </source>
</evidence>
<dbReference type="EMBL" id="JAAGOA010000001">
    <property type="protein sequence ID" value="NED98866.1"/>
    <property type="molecule type" value="Genomic_DNA"/>
</dbReference>
<dbReference type="Gene3D" id="1.50.10.10">
    <property type="match status" value="1"/>
</dbReference>
<dbReference type="InterPro" id="IPR012341">
    <property type="entry name" value="6hp_glycosidase-like_sf"/>
</dbReference>
<dbReference type="SUPFAM" id="SSF48208">
    <property type="entry name" value="Six-hairpin glycosidases"/>
    <property type="match status" value="1"/>
</dbReference>
<dbReference type="PANTHER" id="PTHR33307">
    <property type="entry name" value="ALPHA-RHAMNOSIDASE (EUROFUNG)"/>
    <property type="match status" value="1"/>
</dbReference>
<evidence type="ECO:0000313" key="8">
    <source>
        <dbReference type="EMBL" id="NED98866.1"/>
    </source>
</evidence>
<reference evidence="8 9" key="1">
    <citation type="submission" date="2020-02" db="EMBL/GenBank/DDBJ databases">
        <authorList>
            <person name="Li X.-J."/>
            <person name="Han X.-M."/>
        </authorList>
    </citation>
    <scope>NUCLEOTIDE SEQUENCE [LARGE SCALE GENOMIC DNA]</scope>
    <source>
        <strain evidence="8 9">CCTCC AB 2017055</strain>
    </source>
</reference>
<dbReference type="GO" id="GO:0030596">
    <property type="term" value="F:alpha-L-rhamnosidase activity"/>
    <property type="evidence" value="ECO:0007669"/>
    <property type="project" value="UniProtKB-EC"/>
</dbReference>
<dbReference type="InterPro" id="IPR035396">
    <property type="entry name" value="Bac_rhamnosid6H"/>
</dbReference>
<dbReference type="InterPro" id="IPR016007">
    <property type="entry name" value="Alpha_rhamnosid"/>
</dbReference>
<dbReference type="Pfam" id="PF05592">
    <property type="entry name" value="Bac_rhamnosid"/>
    <property type="match status" value="1"/>
</dbReference>
<dbReference type="Pfam" id="PF08531">
    <property type="entry name" value="Bac_rhamnosid_N"/>
    <property type="match status" value="1"/>
</dbReference>
<dbReference type="PIRSF" id="PIRSF010631">
    <property type="entry name" value="A-rhamnsds"/>
    <property type="match status" value="1"/>
</dbReference>
<dbReference type="InterPro" id="IPR013737">
    <property type="entry name" value="Bac_rhamnosid_N"/>
</dbReference>
<dbReference type="Pfam" id="PF17390">
    <property type="entry name" value="Bac_rhamnosid_C"/>
    <property type="match status" value="1"/>
</dbReference>
<dbReference type="Gene3D" id="2.60.420.10">
    <property type="entry name" value="Maltose phosphorylase, domain 3"/>
    <property type="match status" value="1"/>
</dbReference>
<dbReference type="InterPro" id="IPR013783">
    <property type="entry name" value="Ig-like_fold"/>
</dbReference>
<gene>
    <name evidence="8" type="ORF">G1H10_01630</name>
</gene>
<dbReference type="EC" id="3.2.1.40" evidence="2"/>
<evidence type="ECO:0000256" key="3">
    <source>
        <dbReference type="ARBA" id="ARBA00022801"/>
    </source>
</evidence>
<feature type="domain" description="Alpha-L-rhamnosidase C-terminal" evidence="7">
    <location>
        <begin position="808"/>
        <end position="884"/>
    </location>
</feature>
<keyword evidence="3 8" id="KW-0378">Hydrolase</keyword>
<evidence type="ECO:0000259" key="5">
    <source>
        <dbReference type="Pfam" id="PF08531"/>
    </source>
</evidence>
<feature type="domain" description="Alpha-L-rhamnosidase concanavalin-like" evidence="4">
    <location>
        <begin position="356"/>
        <end position="454"/>
    </location>
</feature>
<comment type="caution">
    <text evidence="8">The sequence shown here is derived from an EMBL/GenBank/DDBJ whole genome shotgun (WGS) entry which is preliminary data.</text>
</comment>
<organism evidence="8 9">
    <name type="scientific">Phytoactinopolyspora halotolerans</name>
    <dbReference type="NCBI Taxonomy" id="1981512"/>
    <lineage>
        <taxon>Bacteria</taxon>
        <taxon>Bacillati</taxon>
        <taxon>Actinomycetota</taxon>
        <taxon>Actinomycetes</taxon>
        <taxon>Jiangellales</taxon>
        <taxon>Jiangellaceae</taxon>
        <taxon>Phytoactinopolyspora</taxon>
    </lineage>
</organism>
<accession>A0A6L9S1I3</accession>
<name>A0A6L9S1I3_9ACTN</name>
<dbReference type="PANTHER" id="PTHR33307:SF6">
    <property type="entry name" value="ALPHA-RHAMNOSIDASE (EUROFUNG)-RELATED"/>
    <property type="match status" value="1"/>
</dbReference>
<protein>
    <recommendedName>
        <fullName evidence="2">alpha-L-rhamnosidase</fullName>
        <ecNumber evidence="2">3.2.1.40</ecNumber>
    </recommendedName>
</protein>
<evidence type="ECO:0000256" key="1">
    <source>
        <dbReference type="ARBA" id="ARBA00001445"/>
    </source>
</evidence>
<dbReference type="AlphaFoldDB" id="A0A6L9S1I3"/>
<comment type="catalytic activity">
    <reaction evidence="1">
        <text>Hydrolysis of terminal non-reducing alpha-L-rhamnose residues in alpha-L-rhamnosides.</text>
        <dbReference type="EC" id="3.2.1.40"/>
    </reaction>
</comment>
<dbReference type="Pfam" id="PF17389">
    <property type="entry name" value="Bac_rhamnosid6H"/>
    <property type="match status" value="1"/>
</dbReference>
<evidence type="ECO:0000259" key="4">
    <source>
        <dbReference type="Pfam" id="PF05592"/>
    </source>
</evidence>
<evidence type="ECO:0000259" key="7">
    <source>
        <dbReference type="Pfam" id="PF17390"/>
    </source>
</evidence>